<evidence type="ECO:0000256" key="2">
    <source>
        <dbReference type="ARBA" id="ARBA00022475"/>
    </source>
</evidence>
<evidence type="ECO:0000256" key="4">
    <source>
        <dbReference type="ARBA" id="ARBA00022989"/>
    </source>
</evidence>
<evidence type="ECO:0000256" key="6">
    <source>
        <dbReference type="SAM" id="Phobius"/>
    </source>
</evidence>
<dbReference type="Pfam" id="PF03631">
    <property type="entry name" value="Virul_fac_BrkB"/>
    <property type="match status" value="1"/>
</dbReference>
<dbReference type="InterPro" id="IPR017039">
    <property type="entry name" value="Virul_fac_BrkB"/>
</dbReference>
<feature type="transmembrane region" description="Helical" evidence="6">
    <location>
        <begin position="95"/>
        <end position="114"/>
    </location>
</feature>
<accession>A0A921EZ58</accession>
<feature type="transmembrane region" description="Helical" evidence="6">
    <location>
        <begin position="182"/>
        <end position="202"/>
    </location>
</feature>
<comment type="subcellular location">
    <subcellularLocation>
        <location evidence="1">Cell membrane</location>
        <topology evidence="1">Multi-pass membrane protein</topology>
    </subcellularLocation>
</comment>
<keyword evidence="5 6" id="KW-0472">Membrane</keyword>
<feature type="transmembrane region" description="Helical" evidence="6">
    <location>
        <begin position="35"/>
        <end position="57"/>
    </location>
</feature>
<name>A0A921EZ58_9LACO</name>
<gene>
    <name evidence="7" type="ORF">K8U88_04615</name>
</gene>
<dbReference type="PANTHER" id="PTHR30213:SF0">
    <property type="entry name" value="UPF0761 MEMBRANE PROTEIN YIHY"/>
    <property type="match status" value="1"/>
</dbReference>
<dbReference type="PIRSF" id="PIRSF035875">
    <property type="entry name" value="RNase_BN"/>
    <property type="match status" value="1"/>
</dbReference>
<evidence type="ECO:0000313" key="8">
    <source>
        <dbReference type="Proteomes" id="UP000721920"/>
    </source>
</evidence>
<proteinExistence type="predicted"/>
<dbReference type="AlphaFoldDB" id="A0A921EZ58"/>
<feature type="transmembrane region" description="Helical" evidence="6">
    <location>
        <begin position="211"/>
        <end position="234"/>
    </location>
</feature>
<dbReference type="NCBIfam" id="TIGR00765">
    <property type="entry name" value="yihY_not_rbn"/>
    <property type="match status" value="1"/>
</dbReference>
<keyword evidence="4 6" id="KW-1133">Transmembrane helix</keyword>
<evidence type="ECO:0000313" key="7">
    <source>
        <dbReference type="EMBL" id="HJE86852.1"/>
    </source>
</evidence>
<evidence type="ECO:0000256" key="1">
    <source>
        <dbReference type="ARBA" id="ARBA00004651"/>
    </source>
</evidence>
<reference evidence="7" key="2">
    <citation type="submission" date="2021-09" db="EMBL/GenBank/DDBJ databases">
        <authorList>
            <person name="Gilroy R."/>
        </authorList>
    </citation>
    <scope>NUCLEOTIDE SEQUENCE</scope>
    <source>
        <strain evidence="7">CHK173-2145</strain>
    </source>
</reference>
<keyword evidence="2" id="KW-1003">Cell membrane</keyword>
<sequence>MWKKWRPHLAGINRIIQTISKHYQMANVSDSAAVLAYYTLLSLFPALLVLASLLPFFHIETNTVMNGIEPFLPDNIYDILAPIIHSFLNNRNGSVLSIGVIVAIWSSSRAVAAFQRTVNGAYGVVRKQNAIVNRVMAFFWMVALIAFLFLMMLFFSVGQVVLERLTPLLHLPTQILSYVNAAKWPVTFIMTFLLLMILFYFVPSVKLKLRYVWPGALTATLGWLLLSQAFSWYLKFFMRNIDSYKTIGTFIVLMFWLDFTALILMFGAVLNAAIQDLIEGTIEEQAVFTYILRNRLKRNGKSDKT</sequence>
<dbReference type="PANTHER" id="PTHR30213">
    <property type="entry name" value="INNER MEMBRANE PROTEIN YHJD"/>
    <property type="match status" value="1"/>
</dbReference>
<dbReference type="GO" id="GO:0005886">
    <property type="term" value="C:plasma membrane"/>
    <property type="evidence" value="ECO:0007669"/>
    <property type="project" value="UniProtKB-SubCell"/>
</dbReference>
<dbReference type="EMBL" id="DYXN01000068">
    <property type="protein sequence ID" value="HJE86852.1"/>
    <property type="molecule type" value="Genomic_DNA"/>
</dbReference>
<protein>
    <submittedName>
        <fullName evidence="7">YihY/virulence factor BrkB family protein</fullName>
    </submittedName>
</protein>
<feature type="transmembrane region" description="Helical" evidence="6">
    <location>
        <begin position="135"/>
        <end position="162"/>
    </location>
</feature>
<evidence type="ECO:0000256" key="5">
    <source>
        <dbReference type="ARBA" id="ARBA00023136"/>
    </source>
</evidence>
<evidence type="ECO:0000256" key="3">
    <source>
        <dbReference type="ARBA" id="ARBA00022692"/>
    </source>
</evidence>
<reference evidence="7" key="1">
    <citation type="journal article" date="2021" name="PeerJ">
        <title>Extensive microbial diversity within the chicken gut microbiome revealed by metagenomics and culture.</title>
        <authorList>
            <person name="Gilroy R."/>
            <person name="Ravi A."/>
            <person name="Getino M."/>
            <person name="Pursley I."/>
            <person name="Horton D.L."/>
            <person name="Alikhan N.F."/>
            <person name="Baker D."/>
            <person name="Gharbi K."/>
            <person name="Hall N."/>
            <person name="Watson M."/>
            <person name="Adriaenssens E.M."/>
            <person name="Foster-Nyarko E."/>
            <person name="Jarju S."/>
            <person name="Secka A."/>
            <person name="Antonio M."/>
            <person name="Oren A."/>
            <person name="Chaudhuri R.R."/>
            <person name="La Ragione R."/>
            <person name="Hildebrand F."/>
            <person name="Pallen M.J."/>
        </authorList>
    </citation>
    <scope>NUCLEOTIDE SEQUENCE</scope>
    <source>
        <strain evidence="7">CHK173-2145</strain>
    </source>
</reference>
<dbReference type="Proteomes" id="UP000721920">
    <property type="component" value="Unassembled WGS sequence"/>
</dbReference>
<comment type="caution">
    <text evidence="7">The sequence shown here is derived from an EMBL/GenBank/DDBJ whole genome shotgun (WGS) entry which is preliminary data.</text>
</comment>
<keyword evidence="3 6" id="KW-0812">Transmembrane</keyword>
<organism evidence="7 8">
    <name type="scientific">Levilactobacillus hammesii</name>
    <dbReference type="NCBI Taxonomy" id="267633"/>
    <lineage>
        <taxon>Bacteria</taxon>
        <taxon>Bacillati</taxon>
        <taxon>Bacillota</taxon>
        <taxon>Bacilli</taxon>
        <taxon>Lactobacillales</taxon>
        <taxon>Lactobacillaceae</taxon>
        <taxon>Levilactobacillus</taxon>
    </lineage>
</organism>
<feature type="transmembrane region" description="Helical" evidence="6">
    <location>
        <begin position="246"/>
        <end position="270"/>
    </location>
</feature>